<dbReference type="GO" id="GO:0007165">
    <property type="term" value="P:signal transduction"/>
    <property type="evidence" value="ECO:0007669"/>
    <property type="project" value="InterPro"/>
</dbReference>
<keyword evidence="4" id="KW-1185">Reference proteome</keyword>
<sequence length="279" mass="31580">MYAAGRRGTTDTMYLDFGYYLNLATFEEAISFEDVAISPWYFCTFVLDKTEPKGTDACTCYCKAGQAPNLRNFIFQLKSQLQTVFRAYTNILFTLKEAPDPSSVKQPSTSKRHEDERVGTSTAGIGALDLVVTTATIQDLSHKFCYEWRIVGSKLGIEEPKLQTIDTDNRTAQEKVYQMLLTWKQSKGNEATYRLLGEALQSAGRKDLQENLYQQAGDHHYEQRHGDNSQDGRRSIEEPIHQDERPPEVERTPRELHVGSDGLSTSSGLQHYQTIGSLF</sequence>
<proteinExistence type="predicted"/>
<dbReference type="OrthoDB" id="9988315at2759"/>
<accession>A0A2G8JUB8</accession>
<protein>
    <recommendedName>
        <fullName evidence="2">Death domain-containing protein</fullName>
    </recommendedName>
</protein>
<dbReference type="InterPro" id="IPR000488">
    <property type="entry name" value="Death_dom"/>
</dbReference>
<feature type="compositionally biased region" description="Basic and acidic residues" evidence="1">
    <location>
        <begin position="219"/>
        <end position="258"/>
    </location>
</feature>
<dbReference type="CDD" id="cd01670">
    <property type="entry name" value="Death"/>
    <property type="match status" value="1"/>
</dbReference>
<reference evidence="3 4" key="1">
    <citation type="journal article" date="2017" name="PLoS Biol.">
        <title>The sea cucumber genome provides insights into morphological evolution and visceral regeneration.</title>
        <authorList>
            <person name="Zhang X."/>
            <person name="Sun L."/>
            <person name="Yuan J."/>
            <person name="Sun Y."/>
            <person name="Gao Y."/>
            <person name="Zhang L."/>
            <person name="Li S."/>
            <person name="Dai H."/>
            <person name="Hamel J.F."/>
            <person name="Liu C."/>
            <person name="Yu Y."/>
            <person name="Liu S."/>
            <person name="Lin W."/>
            <person name="Guo K."/>
            <person name="Jin S."/>
            <person name="Xu P."/>
            <person name="Storey K.B."/>
            <person name="Huan P."/>
            <person name="Zhang T."/>
            <person name="Zhou Y."/>
            <person name="Zhang J."/>
            <person name="Lin C."/>
            <person name="Li X."/>
            <person name="Xing L."/>
            <person name="Huo D."/>
            <person name="Sun M."/>
            <person name="Wang L."/>
            <person name="Mercier A."/>
            <person name="Li F."/>
            <person name="Yang H."/>
            <person name="Xiang J."/>
        </authorList>
    </citation>
    <scope>NUCLEOTIDE SEQUENCE [LARGE SCALE GENOMIC DNA]</scope>
    <source>
        <strain evidence="3">Shaxun</strain>
        <tissue evidence="3">Muscle</tissue>
    </source>
</reference>
<dbReference type="PANTHER" id="PTHR15077:SF12">
    <property type="entry name" value="DEATH DOMAIN-CONTAINING PROTEIN"/>
    <property type="match status" value="1"/>
</dbReference>
<dbReference type="EMBL" id="MRZV01001253">
    <property type="protein sequence ID" value="PIK39295.1"/>
    <property type="molecule type" value="Genomic_DNA"/>
</dbReference>
<organism evidence="3 4">
    <name type="scientific">Stichopus japonicus</name>
    <name type="common">Sea cucumber</name>
    <dbReference type="NCBI Taxonomy" id="307972"/>
    <lineage>
        <taxon>Eukaryota</taxon>
        <taxon>Metazoa</taxon>
        <taxon>Echinodermata</taxon>
        <taxon>Eleutherozoa</taxon>
        <taxon>Echinozoa</taxon>
        <taxon>Holothuroidea</taxon>
        <taxon>Aspidochirotacea</taxon>
        <taxon>Aspidochirotida</taxon>
        <taxon>Stichopodidae</taxon>
        <taxon>Apostichopus</taxon>
    </lineage>
</organism>
<dbReference type="Pfam" id="PF00531">
    <property type="entry name" value="Death"/>
    <property type="match status" value="1"/>
</dbReference>
<evidence type="ECO:0000313" key="3">
    <source>
        <dbReference type="EMBL" id="PIK39295.1"/>
    </source>
</evidence>
<dbReference type="AlphaFoldDB" id="A0A2G8JUB8"/>
<feature type="domain" description="Death" evidence="2">
    <location>
        <begin position="147"/>
        <end position="216"/>
    </location>
</feature>
<dbReference type="Proteomes" id="UP000230750">
    <property type="component" value="Unassembled WGS sequence"/>
</dbReference>
<dbReference type="PANTHER" id="PTHR15077">
    <property type="entry name" value="FAS-ASSOCIATING DEATH DOMAIN-CONTAINING PROTEIN FADD"/>
    <property type="match status" value="1"/>
</dbReference>
<evidence type="ECO:0000256" key="1">
    <source>
        <dbReference type="SAM" id="MobiDB-lite"/>
    </source>
</evidence>
<dbReference type="Gene3D" id="1.10.533.10">
    <property type="entry name" value="Death Domain, Fas"/>
    <property type="match status" value="1"/>
</dbReference>
<evidence type="ECO:0000313" key="4">
    <source>
        <dbReference type="Proteomes" id="UP000230750"/>
    </source>
</evidence>
<dbReference type="InterPro" id="IPR011029">
    <property type="entry name" value="DEATH-like_dom_sf"/>
</dbReference>
<name>A0A2G8JUB8_STIJA</name>
<gene>
    <name evidence="3" type="ORF">BSL78_23867</name>
</gene>
<dbReference type="PROSITE" id="PS50017">
    <property type="entry name" value="DEATH_DOMAIN"/>
    <property type="match status" value="1"/>
</dbReference>
<dbReference type="SUPFAM" id="SSF47986">
    <property type="entry name" value="DEATH domain"/>
    <property type="match status" value="1"/>
</dbReference>
<dbReference type="InterPro" id="IPR016729">
    <property type="entry name" value="FADD"/>
</dbReference>
<feature type="region of interest" description="Disordered" evidence="1">
    <location>
        <begin position="99"/>
        <end position="118"/>
    </location>
</feature>
<evidence type="ECO:0000259" key="2">
    <source>
        <dbReference type="PROSITE" id="PS50017"/>
    </source>
</evidence>
<feature type="region of interest" description="Disordered" evidence="1">
    <location>
        <begin position="219"/>
        <end position="269"/>
    </location>
</feature>
<dbReference type="SMART" id="SM00005">
    <property type="entry name" value="DEATH"/>
    <property type="match status" value="1"/>
</dbReference>
<comment type="caution">
    <text evidence="3">The sequence shown here is derived from an EMBL/GenBank/DDBJ whole genome shotgun (WGS) entry which is preliminary data.</text>
</comment>